<feature type="transmembrane region" description="Helical" evidence="1">
    <location>
        <begin position="142"/>
        <end position="163"/>
    </location>
</feature>
<protein>
    <submittedName>
        <fullName evidence="3">Acyltransferase family protein</fullName>
    </submittedName>
</protein>
<dbReference type="GO" id="GO:0000271">
    <property type="term" value="P:polysaccharide biosynthetic process"/>
    <property type="evidence" value="ECO:0007669"/>
    <property type="project" value="TreeGrafter"/>
</dbReference>
<evidence type="ECO:0000259" key="2">
    <source>
        <dbReference type="Pfam" id="PF01757"/>
    </source>
</evidence>
<sequence>MSRTHFHTFDAMRFFAFLLVFLLHLPKTNIPYIDFFLKSGSIGVIFFFVLSGFLITYILLYEKQNRGSISLKKFFARRILRIWPLFYLLVAFAYLSPYLLRLFHIPFENQGYEPRLWVSLLFAENYMMMITDQFPDGAPLRVMWSICIEEHFYILWGILFYLLPVKRIFPLSLCCILLAHIVRLIYAYYDIAPIDLFTHLDYFAFGAIPAYLFMYKKHTIEQLNKIPKAVKYLFALITLGVVFTIPNLEWEQIEYLFPLLWGILFSVCILFTLGSNPLRISNNSWLTKLGLYTYGLYLYHTIIILLLLKFIPVLQFSQWLLLSASALLLTILVSIISYRVFEKPFLRLKKHFY</sequence>
<keyword evidence="1" id="KW-1133">Transmembrane helix</keyword>
<dbReference type="InterPro" id="IPR050879">
    <property type="entry name" value="Acyltransferase_3"/>
</dbReference>
<proteinExistence type="predicted"/>
<feature type="transmembrane region" description="Helical" evidence="1">
    <location>
        <begin position="229"/>
        <end position="249"/>
    </location>
</feature>
<dbReference type="eggNOG" id="COG1835">
    <property type="taxonomic scope" value="Bacteria"/>
</dbReference>
<keyword evidence="1" id="KW-0812">Transmembrane</keyword>
<feature type="transmembrane region" description="Helical" evidence="1">
    <location>
        <begin position="82"/>
        <end position="100"/>
    </location>
</feature>
<dbReference type="Pfam" id="PF01757">
    <property type="entry name" value="Acyl_transf_3"/>
    <property type="match status" value="1"/>
</dbReference>
<feature type="transmembrane region" description="Helical" evidence="1">
    <location>
        <begin position="294"/>
        <end position="313"/>
    </location>
</feature>
<dbReference type="STRING" id="319236.BST91_05690"/>
<keyword evidence="1" id="KW-0472">Membrane</keyword>
<feature type="transmembrane region" description="Helical" evidence="1">
    <location>
        <begin position="42"/>
        <end position="61"/>
    </location>
</feature>
<organism evidence="3 4">
    <name type="scientific">Nonlabens tegetincola</name>
    <dbReference type="NCBI Taxonomy" id="323273"/>
    <lineage>
        <taxon>Bacteria</taxon>
        <taxon>Pseudomonadati</taxon>
        <taxon>Bacteroidota</taxon>
        <taxon>Flavobacteriia</taxon>
        <taxon>Flavobacteriales</taxon>
        <taxon>Flavobacteriaceae</taxon>
        <taxon>Nonlabens</taxon>
    </lineage>
</organism>
<dbReference type="AlphaFoldDB" id="A0A090Q6Z8"/>
<dbReference type="GO" id="GO:0016020">
    <property type="term" value="C:membrane"/>
    <property type="evidence" value="ECO:0007669"/>
    <property type="project" value="TreeGrafter"/>
</dbReference>
<dbReference type="EMBL" id="BBML01000006">
    <property type="protein sequence ID" value="GAK97493.1"/>
    <property type="molecule type" value="Genomic_DNA"/>
</dbReference>
<dbReference type="GO" id="GO:0016747">
    <property type="term" value="F:acyltransferase activity, transferring groups other than amino-acyl groups"/>
    <property type="evidence" value="ECO:0007669"/>
    <property type="project" value="InterPro"/>
</dbReference>
<feature type="transmembrane region" description="Helical" evidence="1">
    <location>
        <begin position="255"/>
        <end position="273"/>
    </location>
</feature>
<comment type="caution">
    <text evidence="3">The sequence shown here is derived from an EMBL/GenBank/DDBJ whole genome shotgun (WGS) entry which is preliminary data.</text>
</comment>
<feature type="transmembrane region" description="Helical" evidence="1">
    <location>
        <begin position="200"/>
        <end position="217"/>
    </location>
</feature>
<gene>
    <name evidence="3" type="ORF">JCM19294_29</name>
</gene>
<feature type="transmembrane region" description="Helical" evidence="1">
    <location>
        <begin position="319"/>
        <end position="341"/>
    </location>
</feature>
<keyword evidence="4" id="KW-1185">Reference proteome</keyword>
<evidence type="ECO:0000313" key="4">
    <source>
        <dbReference type="Proteomes" id="UP000029221"/>
    </source>
</evidence>
<evidence type="ECO:0000256" key="1">
    <source>
        <dbReference type="SAM" id="Phobius"/>
    </source>
</evidence>
<dbReference type="Proteomes" id="UP000029221">
    <property type="component" value="Unassembled WGS sequence"/>
</dbReference>
<keyword evidence="3" id="KW-0012">Acyltransferase</keyword>
<keyword evidence="3" id="KW-0808">Transferase</keyword>
<dbReference type="InterPro" id="IPR002656">
    <property type="entry name" value="Acyl_transf_3_dom"/>
</dbReference>
<dbReference type="PANTHER" id="PTHR23028">
    <property type="entry name" value="ACETYLTRANSFERASE"/>
    <property type="match status" value="1"/>
</dbReference>
<dbReference type="RefSeq" id="WP_042279146.1">
    <property type="nucleotide sequence ID" value="NZ_BBML01000006.1"/>
</dbReference>
<name>A0A090Q6Z8_9FLAO</name>
<reference evidence="3" key="1">
    <citation type="journal article" date="2014" name="Genome Announc.">
        <title>Draft Genome Sequences of Marine Flavobacterium Nonlabens Strains NR17, NR24, NR27, NR32, NR33, and Ara13.</title>
        <authorList>
            <person name="Nakanishi M."/>
            <person name="Meirelles P."/>
            <person name="Suzuki R."/>
            <person name="Takatani N."/>
            <person name="Mino S."/>
            <person name="Suda W."/>
            <person name="Oshima K."/>
            <person name="Hattori M."/>
            <person name="Ohkuma M."/>
            <person name="Hosokawa M."/>
            <person name="Miyashita K."/>
            <person name="Thompson F.L."/>
            <person name="Niwa A."/>
            <person name="Sawabe T."/>
            <person name="Sawabe T."/>
        </authorList>
    </citation>
    <scope>NUCLEOTIDE SEQUENCE [LARGE SCALE GENOMIC DNA]</scope>
    <source>
        <strain evidence="3">JCM 19294</strain>
    </source>
</reference>
<evidence type="ECO:0000313" key="3">
    <source>
        <dbReference type="EMBL" id="GAK97493.1"/>
    </source>
</evidence>
<dbReference type="PANTHER" id="PTHR23028:SF53">
    <property type="entry name" value="ACYL_TRANSF_3 DOMAIN-CONTAINING PROTEIN"/>
    <property type="match status" value="1"/>
</dbReference>
<feature type="domain" description="Acyltransferase 3" evidence="2">
    <location>
        <begin position="8"/>
        <end position="338"/>
    </location>
</feature>
<feature type="transmembrane region" description="Helical" evidence="1">
    <location>
        <begin position="168"/>
        <end position="188"/>
    </location>
</feature>
<accession>A0A090Q6Z8</accession>